<keyword evidence="3" id="KW-1185">Reference proteome</keyword>
<reference evidence="2 3" key="1">
    <citation type="submission" date="2019-04" db="EMBL/GenBank/DDBJ databases">
        <title>Microbes associate with the intestines of laboratory mice.</title>
        <authorList>
            <person name="Navarre W."/>
            <person name="Wong E."/>
            <person name="Huang K.C."/>
            <person name="Tropini C."/>
            <person name="Ng K."/>
            <person name="Yu B."/>
        </authorList>
    </citation>
    <scope>NUCLEOTIDE SEQUENCE [LARGE SCALE GENOMIC DNA]</scope>
    <source>
        <strain evidence="2 3">NM83_B4-11</strain>
    </source>
</reference>
<organism evidence="2 3">
    <name type="scientific">Sphingomonas olei</name>
    <dbReference type="NCBI Taxonomy" id="1886787"/>
    <lineage>
        <taxon>Bacteria</taxon>
        <taxon>Pseudomonadati</taxon>
        <taxon>Pseudomonadota</taxon>
        <taxon>Alphaproteobacteria</taxon>
        <taxon>Sphingomonadales</taxon>
        <taxon>Sphingomonadaceae</taxon>
        <taxon>Sphingomonas</taxon>
    </lineage>
</organism>
<feature type="region of interest" description="Disordered" evidence="1">
    <location>
        <begin position="68"/>
        <end position="98"/>
    </location>
</feature>
<comment type="caution">
    <text evidence="2">The sequence shown here is derived from an EMBL/GenBank/DDBJ whole genome shotgun (WGS) entry which is preliminary data.</text>
</comment>
<proteinExistence type="predicted"/>
<dbReference type="EMBL" id="SSTI01000009">
    <property type="protein sequence ID" value="THG39087.1"/>
    <property type="molecule type" value="Genomic_DNA"/>
</dbReference>
<evidence type="ECO:0000313" key="2">
    <source>
        <dbReference type="EMBL" id="THG39087.1"/>
    </source>
</evidence>
<protein>
    <recommendedName>
        <fullName evidence="4">Secreted protein</fullName>
    </recommendedName>
</protein>
<evidence type="ECO:0000256" key="1">
    <source>
        <dbReference type="SAM" id="MobiDB-lite"/>
    </source>
</evidence>
<accession>A0ABY2QFQ7</accession>
<name>A0ABY2QFQ7_9SPHN</name>
<feature type="compositionally biased region" description="Basic and acidic residues" evidence="1">
    <location>
        <begin position="75"/>
        <end position="89"/>
    </location>
</feature>
<evidence type="ECO:0008006" key="4">
    <source>
        <dbReference type="Google" id="ProtNLM"/>
    </source>
</evidence>
<evidence type="ECO:0000313" key="3">
    <source>
        <dbReference type="Proteomes" id="UP000308038"/>
    </source>
</evidence>
<dbReference type="RefSeq" id="WP_125946235.1">
    <property type="nucleotide sequence ID" value="NZ_SSTI01000009.1"/>
</dbReference>
<gene>
    <name evidence="2" type="ORF">E5988_12580</name>
</gene>
<dbReference type="Proteomes" id="UP000308038">
    <property type="component" value="Unassembled WGS sequence"/>
</dbReference>
<sequence length="108" mass="12100">MITTLALMLLAAPAPSPPRCSSFATLPATDQKQYGSRYRFRVRTKGKAVAEEWVRTRVCPEARAALRAKRNAPPTDKHGRPCTRTRTEMRPITSDGSMTMIPRQVCVR</sequence>